<dbReference type="PANTHER" id="PTHR32470">
    <property type="entry name" value="ADH DEHYDROGENASE [UBIQUINONE] 1 ALPHA SUBCOMPLEX ASSEMBLY FACTOR 2"/>
    <property type="match status" value="1"/>
</dbReference>
<dbReference type="GO" id="GO:0005739">
    <property type="term" value="C:mitochondrion"/>
    <property type="evidence" value="ECO:0007669"/>
    <property type="project" value="TreeGrafter"/>
</dbReference>
<reference evidence="3" key="1">
    <citation type="journal article" date="2020" name="Stud. Mycol.">
        <title>101 Dothideomycetes genomes: a test case for predicting lifestyles and emergence of pathogens.</title>
        <authorList>
            <person name="Haridas S."/>
            <person name="Albert R."/>
            <person name="Binder M."/>
            <person name="Bloem J."/>
            <person name="Labutti K."/>
            <person name="Salamov A."/>
            <person name="Andreopoulos B."/>
            <person name="Baker S."/>
            <person name="Barry K."/>
            <person name="Bills G."/>
            <person name="Bluhm B."/>
            <person name="Cannon C."/>
            <person name="Castanera R."/>
            <person name="Culley D."/>
            <person name="Daum C."/>
            <person name="Ezra D."/>
            <person name="Gonzalez J."/>
            <person name="Henrissat B."/>
            <person name="Kuo A."/>
            <person name="Liang C."/>
            <person name="Lipzen A."/>
            <person name="Lutzoni F."/>
            <person name="Magnuson J."/>
            <person name="Mondo S."/>
            <person name="Nolan M."/>
            <person name="Ohm R."/>
            <person name="Pangilinan J."/>
            <person name="Park H.-J."/>
            <person name="Ramirez L."/>
            <person name="Alfaro M."/>
            <person name="Sun H."/>
            <person name="Tritt A."/>
            <person name="Yoshinaga Y."/>
            <person name="Zwiers L.-H."/>
            <person name="Turgeon B."/>
            <person name="Goodwin S."/>
            <person name="Spatafora J."/>
            <person name="Crous P."/>
            <person name="Grigoriev I."/>
        </authorList>
    </citation>
    <scope>NUCLEOTIDE SEQUENCE</scope>
    <source>
        <strain evidence="3">CBS 627.86</strain>
    </source>
</reference>
<dbReference type="InterPro" id="IPR007763">
    <property type="entry name" value="NDUFA12"/>
</dbReference>
<feature type="compositionally biased region" description="Basic and acidic residues" evidence="2">
    <location>
        <begin position="146"/>
        <end position="156"/>
    </location>
</feature>
<sequence>MPAQPGLVRRLWLQWKTLQLPWRKQWLAGFDLEGNTYWEFKDVVHALRNRRIVKYARWTHHGDVNVPPQWMQWLRHTRFEPPSINEQRADVFRREQMKVLAAEADARWASKPSAMDAPDKQQPAHMLESRDVNSGIRQANVDEDARDSTERPRTTEEVEATPQAAAEAQESKETPVSAQGKVKTPKESPWKQPPKGGPGEEWQPESWSPAPARRRG</sequence>
<dbReference type="OrthoDB" id="10255576at2759"/>
<comment type="similarity">
    <text evidence="1">Belongs to the complex I NDUFA12 subunit family.</text>
</comment>
<evidence type="ECO:0000256" key="1">
    <source>
        <dbReference type="ARBA" id="ARBA00007355"/>
    </source>
</evidence>
<proteinExistence type="inferred from homology"/>
<dbReference type="PANTHER" id="PTHR32470:SF2">
    <property type="entry name" value="NADH DEHYDROGENASE [UBIQUINONE] 1 ALPHA SUBCOMPLEX ASSEMBLY FACTOR 2"/>
    <property type="match status" value="1"/>
</dbReference>
<dbReference type="GO" id="GO:0032981">
    <property type="term" value="P:mitochondrial respiratory chain complex I assembly"/>
    <property type="evidence" value="ECO:0007669"/>
    <property type="project" value="TreeGrafter"/>
</dbReference>
<dbReference type="AlphaFoldDB" id="A0A6A5YUB6"/>
<gene>
    <name evidence="3" type="ORF">BDV96DRAFT_198910</name>
</gene>
<dbReference type="GO" id="GO:0045271">
    <property type="term" value="C:respiratory chain complex I"/>
    <property type="evidence" value="ECO:0007669"/>
    <property type="project" value="InterPro"/>
</dbReference>
<dbReference type="Pfam" id="PF05071">
    <property type="entry name" value="NDUFA12"/>
    <property type="match status" value="1"/>
</dbReference>
<feature type="region of interest" description="Disordered" evidence="2">
    <location>
        <begin position="105"/>
        <end position="216"/>
    </location>
</feature>
<accession>A0A6A5YUB6</accession>
<protein>
    <submittedName>
        <fullName evidence="3">Uncharacterized protein</fullName>
    </submittedName>
</protein>
<keyword evidence="4" id="KW-1185">Reference proteome</keyword>
<name>A0A6A5YUB6_9PLEO</name>
<dbReference type="Proteomes" id="UP000799770">
    <property type="component" value="Unassembled WGS sequence"/>
</dbReference>
<dbReference type="InterPro" id="IPR052618">
    <property type="entry name" value="ComplexI_NDUFA12"/>
</dbReference>
<organism evidence="3 4">
    <name type="scientific">Lophiotrema nucula</name>
    <dbReference type="NCBI Taxonomy" id="690887"/>
    <lineage>
        <taxon>Eukaryota</taxon>
        <taxon>Fungi</taxon>
        <taxon>Dikarya</taxon>
        <taxon>Ascomycota</taxon>
        <taxon>Pezizomycotina</taxon>
        <taxon>Dothideomycetes</taxon>
        <taxon>Pleosporomycetidae</taxon>
        <taxon>Pleosporales</taxon>
        <taxon>Lophiotremataceae</taxon>
        <taxon>Lophiotrema</taxon>
    </lineage>
</organism>
<evidence type="ECO:0000313" key="3">
    <source>
        <dbReference type="EMBL" id="KAF2110725.1"/>
    </source>
</evidence>
<dbReference type="EMBL" id="ML977337">
    <property type="protein sequence ID" value="KAF2110725.1"/>
    <property type="molecule type" value="Genomic_DNA"/>
</dbReference>
<evidence type="ECO:0000256" key="2">
    <source>
        <dbReference type="SAM" id="MobiDB-lite"/>
    </source>
</evidence>
<evidence type="ECO:0000313" key="4">
    <source>
        <dbReference type="Proteomes" id="UP000799770"/>
    </source>
</evidence>